<gene>
    <name evidence="4" type="ORF">B4U79_18848</name>
</gene>
<proteinExistence type="predicted"/>
<evidence type="ECO:0000259" key="3">
    <source>
        <dbReference type="Pfam" id="PF00225"/>
    </source>
</evidence>
<dbReference type="Gene3D" id="3.40.850.10">
    <property type="entry name" value="Kinesin motor domain"/>
    <property type="match status" value="1"/>
</dbReference>
<feature type="domain" description="Kinesin motor" evidence="3">
    <location>
        <begin position="39"/>
        <end position="91"/>
    </location>
</feature>
<protein>
    <submittedName>
        <fullName evidence="4">Kinesin-like protein KIF20A</fullName>
    </submittedName>
</protein>
<dbReference type="InterPro" id="IPR027417">
    <property type="entry name" value="P-loop_NTPase"/>
</dbReference>
<organism evidence="4 5">
    <name type="scientific">Dinothrombium tinctorium</name>
    <dbReference type="NCBI Taxonomy" id="1965070"/>
    <lineage>
        <taxon>Eukaryota</taxon>
        <taxon>Metazoa</taxon>
        <taxon>Ecdysozoa</taxon>
        <taxon>Arthropoda</taxon>
        <taxon>Chelicerata</taxon>
        <taxon>Arachnida</taxon>
        <taxon>Acari</taxon>
        <taxon>Acariformes</taxon>
        <taxon>Trombidiformes</taxon>
        <taxon>Prostigmata</taxon>
        <taxon>Anystina</taxon>
        <taxon>Parasitengona</taxon>
        <taxon>Trombidioidea</taxon>
        <taxon>Trombidiidae</taxon>
        <taxon>Dinothrombium</taxon>
    </lineage>
</organism>
<dbReference type="InterPro" id="IPR036961">
    <property type="entry name" value="Kinesin_motor_dom_sf"/>
</dbReference>
<dbReference type="GO" id="GO:0008017">
    <property type="term" value="F:microtubule binding"/>
    <property type="evidence" value="ECO:0007669"/>
    <property type="project" value="InterPro"/>
</dbReference>
<sequence length="100" mass="11203">MDEFIRFPDNPREIATVDGREITADLFKDFCLPTIGDKLDTCAHPLVCKFVEVNDCVLFAYGTNSSEKSYTIRGTSYELGVIPPAIHFLFNCQCLQGATF</sequence>
<dbReference type="Pfam" id="PF00225">
    <property type="entry name" value="Kinesin"/>
    <property type="match status" value="1"/>
</dbReference>
<dbReference type="Proteomes" id="UP000285301">
    <property type="component" value="Unassembled WGS sequence"/>
</dbReference>
<dbReference type="AlphaFoldDB" id="A0A443Q7B1"/>
<evidence type="ECO:0000256" key="2">
    <source>
        <dbReference type="ARBA" id="ARBA00022840"/>
    </source>
</evidence>
<dbReference type="GO" id="GO:0003777">
    <property type="term" value="F:microtubule motor activity"/>
    <property type="evidence" value="ECO:0007669"/>
    <property type="project" value="InterPro"/>
</dbReference>
<comment type="caution">
    <text evidence="4">The sequence shown here is derived from an EMBL/GenBank/DDBJ whole genome shotgun (WGS) entry which is preliminary data.</text>
</comment>
<keyword evidence="2" id="KW-0067">ATP-binding</keyword>
<dbReference type="GO" id="GO:0005524">
    <property type="term" value="F:ATP binding"/>
    <property type="evidence" value="ECO:0007669"/>
    <property type="project" value="UniProtKB-KW"/>
</dbReference>
<evidence type="ECO:0000256" key="1">
    <source>
        <dbReference type="ARBA" id="ARBA00022741"/>
    </source>
</evidence>
<accession>A0A443Q7B1</accession>
<keyword evidence="5" id="KW-1185">Reference proteome</keyword>
<keyword evidence="1" id="KW-0547">Nucleotide-binding</keyword>
<evidence type="ECO:0000313" key="5">
    <source>
        <dbReference type="Proteomes" id="UP000285301"/>
    </source>
</evidence>
<dbReference type="OrthoDB" id="6436009at2759"/>
<evidence type="ECO:0000313" key="4">
    <source>
        <dbReference type="EMBL" id="RWR98920.1"/>
    </source>
</evidence>
<dbReference type="InterPro" id="IPR001752">
    <property type="entry name" value="Kinesin_motor_dom"/>
</dbReference>
<dbReference type="EMBL" id="NCKU01017863">
    <property type="protein sequence ID" value="RWR98920.1"/>
    <property type="molecule type" value="Genomic_DNA"/>
</dbReference>
<dbReference type="GO" id="GO:0007018">
    <property type="term" value="P:microtubule-based movement"/>
    <property type="evidence" value="ECO:0007669"/>
    <property type="project" value="InterPro"/>
</dbReference>
<dbReference type="SUPFAM" id="SSF52540">
    <property type="entry name" value="P-loop containing nucleoside triphosphate hydrolases"/>
    <property type="match status" value="1"/>
</dbReference>
<name>A0A443Q7B1_9ACAR</name>
<reference evidence="4 5" key="1">
    <citation type="journal article" date="2018" name="Gigascience">
        <title>Genomes of trombidid mites reveal novel predicted allergens and laterally-transferred genes associated with secondary metabolism.</title>
        <authorList>
            <person name="Dong X."/>
            <person name="Chaisiri K."/>
            <person name="Xia D."/>
            <person name="Armstrong S.D."/>
            <person name="Fang Y."/>
            <person name="Donnelly M.J."/>
            <person name="Kadowaki T."/>
            <person name="McGarry J.W."/>
            <person name="Darby A.C."/>
            <person name="Makepeace B.L."/>
        </authorList>
    </citation>
    <scope>NUCLEOTIDE SEQUENCE [LARGE SCALE GENOMIC DNA]</scope>
    <source>
        <strain evidence="4">UoL-WK</strain>
    </source>
</reference>